<evidence type="ECO:0000313" key="1">
    <source>
        <dbReference type="EMBL" id="KAH9290521.1"/>
    </source>
</evidence>
<gene>
    <name evidence="1" type="ORF">KI387_034638</name>
</gene>
<dbReference type="PANTHER" id="PTHR47186">
    <property type="entry name" value="LEUCINE-RICH REPEAT-CONTAINING PROTEIN 57"/>
    <property type="match status" value="1"/>
</dbReference>
<dbReference type="Gene3D" id="3.80.10.10">
    <property type="entry name" value="Ribonuclease Inhibitor"/>
    <property type="match status" value="2"/>
</dbReference>
<evidence type="ECO:0008006" key="3">
    <source>
        <dbReference type="Google" id="ProtNLM"/>
    </source>
</evidence>
<accession>A0AA38C0M0</accession>
<dbReference type="Proteomes" id="UP000824469">
    <property type="component" value="Unassembled WGS sequence"/>
</dbReference>
<comment type="caution">
    <text evidence="1">The sequence shown here is derived from an EMBL/GenBank/DDBJ whole genome shotgun (WGS) entry which is preliminary data.</text>
</comment>
<organism evidence="1 2">
    <name type="scientific">Taxus chinensis</name>
    <name type="common">Chinese yew</name>
    <name type="synonym">Taxus wallichiana var. chinensis</name>
    <dbReference type="NCBI Taxonomy" id="29808"/>
    <lineage>
        <taxon>Eukaryota</taxon>
        <taxon>Viridiplantae</taxon>
        <taxon>Streptophyta</taxon>
        <taxon>Embryophyta</taxon>
        <taxon>Tracheophyta</taxon>
        <taxon>Spermatophyta</taxon>
        <taxon>Pinopsida</taxon>
        <taxon>Pinidae</taxon>
        <taxon>Conifers II</taxon>
        <taxon>Cupressales</taxon>
        <taxon>Taxaceae</taxon>
        <taxon>Taxus</taxon>
    </lineage>
</organism>
<evidence type="ECO:0000313" key="2">
    <source>
        <dbReference type="Proteomes" id="UP000824469"/>
    </source>
</evidence>
<dbReference type="PANTHER" id="PTHR47186:SF61">
    <property type="entry name" value="LEUCINE-RICH REPEAT-CONTAINING PROTEIN 57-RELATED"/>
    <property type="match status" value="1"/>
</dbReference>
<feature type="non-terminal residue" evidence="1">
    <location>
        <position position="1"/>
    </location>
</feature>
<protein>
    <recommendedName>
        <fullName evidence="3">NB-ARC domain-containing protein</fullName>
    </recommendedName>
</protein>
<dbReference type="SUPFAM" id="SSF52540">
    <property type="entry name" value="P-loop containing nucleoside triphosphate hydrolases"/>
    <property type="match status" value="1"/>
</dbReference>
<feature type="non-terminal residue" evidence="1">
    <location>
        <position position="1179"/>
    </location>
</feature>
<reference evidence="1 2" key="1">
    <citation type="journal article" date="2021" name="Nat. Plants">
        <title>The Taxus genome provides insights into paclitaxel biosynthesis.</title>
        <authorList>
            <person name="Xiong X."/>
            <person name="Gou J."/>
            <person name="Liao Q."/>
            <person name="Li Y."/>
            <person name="Zhou Q."/>
            <person name="Bi G."/>
            <person name="Li C."/>
            <person name="Du R."/>
            <person name="Wang X."/>
            <person name="Sun T."/>
            <person name="Guo L."/>
            <person name="Liang H."/>
            <person name="Lu P."/>
            <person name="Wu Y."/>
            <person name="Zhang Z."/>
            <person name="Ro D.K."/>
            <person name="Shang Y."/>
            <person name="Huang S."/>
            <person name="Yan J."/>
        </authorList>
    </citation>
    <scope>NUCLEOTIDE SEQUENCE [LARGE SCALE GENOMIC DNA]</scope>
    <source>
        <strain evidence="1">Ta-2019</strain>
    </source>
</reference>
<proteinExistence type="predicted"/>
<sequence>LTDATSEVDKETVIEVKKMLDLDGEKDRAVAVFLCGEKFTGKNSIAEQVCSDLQNEHKKWKSVSIDIYDTEKVQERLASGIDIVPGLRAKIITLLVPQVSEQGRANEQELANEQDLANDIQWHEKLSTTLTNVTNVFMYIDAIPSADILKRILPVKVSRRYWIRVLLSISDKTLLSSLDGSEFITRLHVIKTLSYNEALDLFREKLAASRCDTMVVTKIIKICKGYKSGIEIVREYLVKYYADDDEAFKRLAEWIKIQEPDFVKLGEYLKCEEKFLHQSVIAKDALLDICSFFNGWDWHETACIIDDDVLEKLKKEQLVNRVSNKVSVRDPVMTYCLSRTKGNRITSATDLHDVLAEGKFHAIKGIWLLQNKLPFRISSSQLDRMTELRVLALGDWTVVRGLCTINFRHLRYFQAGRVEHLPFHINQTNAVRYFDNSSKHDFPMSSNQAPPTLRMMRSKVVQLDSNSSNMKQLEQDFHFTKVPEACELTELDISGSKLDALPKAVCEIYALQKLLLNQWKYLKSLPKSFGKLQCLKMLDLSHCEELTDLSPNFGWLRSLEKVNFSYCRHLKELPDSMGLLSSVKEIDFSYCKSIEKLPKTFVKLSTLRVLKMKGCRHLLELPEGFEALTLTELCLESCKRLRAVFDERVGEASLSQKKLSLSWCLSVPELSKGFINLINAQVEELILVDCMSLQELPDEICTELGRLKILNLSGCESLLRLPARFQKLQYLEKLNLSSCEKLDESSIKLSRLQSLTEVNLSNCHGLEGSCLTNLTKIQSLNYLDIHGSPNLVDRWNQLNRDKKNCQLVVTTVRPGLESRSFSESLKSDNDIVKESRRGIYEFFNDKWFFVDVNGRQFHPSILEDGTTLAVIFYHDYQKQEIEAVEQILDDIRATCKTLQVVHVGSACVSELARELAGKHRVYSCDNYGAQVFFEKALHEVEDFDQSMSYAMIISAVVYRKSHKTFSGWTSISNESVRLRATTMDVSKTQYLRLMELIEGHDRQQSCNRELLRRLLLTREIKFLISSTKQVKIEELQGKVVFLLLSWLHSMEAECMDFKNVYKSLKTKWEKATEIVVGFEVVWIPIVIQGTATRAVHAKWIKEIEWPSIADPWSINPIVMHYFRRNTSINKLPVLLAVSPTGIFHSDNLIPNTDKEEAELKKKNLQEVKNIREELTKDKE</sequence>
<dbReference type="EMBL" id="JAHRHJ020003813">
    <property type="protein sequence ID" value="KAH9290521.1"/>
    <property type="molecule type" value="Genomic_DNA"/>
</dbReference>
<dbReference type="InterPro" id="IPR032675">
    <property type="entry name" value="LRR_dom_sf"/>
</dbReference>
<dbReference type="AlphaFoldDB" id="A0AA38C0M0"/>
<keyword evidence="2" id="KW-1185">Reference proteome</keyword>
<dbReference type="InterPro" id="IPR027417">
    <property type="entry name" value="P-loop_NTPase"/>
</dbReference>
<dbReference type="SUPFAM" id="SSF52058">
    <property type="entry name" value="L domain-like"/>
    <property type="match status" value="1"/>
</dbReference>
<name>A0AA38C0M0_TAXCH</name>